<dbReference type="InterPro" id="IPR011004">
    <property type="entry name" value="Trimer_LpxA-like_sf"/>
</dbReference>
<evidence type="ECO:0000256" key="4">
    <source>
        <dbReference type="ARBA" id="ARBA00022540"/>
    </source>
</evidence>
<evidence type="ECO:0000313" key="13">
    <source>
        <dbReference type="Proteomes" id="UP000001733"/>
    </source>
</evidence>
<dbReference type="InterPro" id="IPR050486">
    <property type="entry name" value="Mannose-1P_guanyltransferase"/>
</dbReference>
<accession>B5YF33</accession>
<dbReference type="RefSeq" id="WP_012548037.1">
    <property type="nucleotide sequence ID" value="NC_011297.1"/>
</dbReference>
<organism evidence="12 13">
    <name type="scientific">Dictyoglomus thermophilum (strain ATCC 35947 / DSM 3960 / H-6-12)</name>
    <dbReference type="NCBI Taxonomy" id="309799"/>
    <lineage>
        <taxon>Bacteria</taxon>
        <taxon>Pseudomonadati</taxon>
        <taxon>Dictyoglomota</taxon>
        <taxon>Dictyoglomia</taxon>
        <taxon>Dictyoglomales</taxon>
        <taxon>Dictyoglomaceae</taxon>
        <taxon>Dictyoglomus</taxon>
    </lineage>
</organism>
<keyword evidence="4" id="KW-0396">Initiation factor</keyword>
<dbReference type="KEGG" id="dth:DICTH_1322"/>
<evidence type="ECO:0000259" key="9">
    <source>
        <dbReference type="Pfam" id="PF02879"/>
    </source>
</evidence>
<feature type="domain" description="EIF2B subunit epsilon/gamma LbH" evidence="11">
    <location>
        <begin position="250"/>
        <end position="350"/>
    </location>
</feature>
<dbReference type="Pfam" id="PF02880">
    <property type="entry name" value="PGM_PMM_III"/>
    <property type="match status" value="1"/>
</dbReference>
<dbReference type="SUPFAM" id="SSF53448">
    <property type="entry name" value="Nucleotide-diphospho-sugar transferases"/>
    <property type="match status" value="1"/>
</dbReference>
<evidence type="ECO:0000256" key="1">
    <source>
        <dbReference type="ARBA" id="ARBA00004514"/>
    </source>
</evidence>
<dbReference type="InterPro" id="IPR016055">
    <property type="entry name" value="A-D-PHexomutase_a/b/a-I/II/III"/>
</dbReference>
<dbReference type="InterPro" id="IPR005844">
    <property type="entry name" value="A-D-PHexomutase_a/b/a-I"/>
</dbReference>
<dbReference type="SUPFAM" id="SSF55957">
    <property type="entry name" value="Phosphoglucomutase, C-terminal domain"/>
    <property type="match status" value="1"/>
</dbReference>
<dbReference type="InterPro" id="IPR005845">
    <property type="entry name" value="A-D-PHexomutase_a/b/a-II"/>
</dbReference>
<dbReference type="Pfam" id="PF25084">
    <property type="entry name" value="LbH_EIF2B"/>
    <property type="match status" value="1"/>
</dbReference>
<feature type="domain" description="Alpha-D-phosphohexomutase alpha/beta/alpha" evidence="10">
    <location>
        <begin position="633"/>
        <end position="740"/>
    </location>
</feature>
<sequence length="827" mass="93374">MRAVIMAGGEGTRLRPLTLTRPKPMTYIVGKPIMEHIINLLSEQGFRELTATLYYLPEIIQEYFDDGSNWNVNLDYSIEESPLGTAGSVKYALKNKPKDRILIISGDALTDFNLREAIKFHEENGALVTIVLTSVENPLEYGVVITKEDGKIIKFLEKPSWGEVFSDSVNTGIYILEPEVLDYIPDNQPFDFSKDLFPMLLEKNAPLYGYLAQGYWCDIGNLEQFLQANFDALNKKVKIKIPGREILPGIYTNEEVEIATSAFIRPPVYIGQFTKISNNTTILGPTVIGDSVYIDNESKLQRCVIFNNTYIGKKVTIYSSIIGSKCNIKNSTKIEEGVTIGDNTNIGERVFINSGVKIWPNKVIETGTIVNTSIIWGSQWKKTLFGYRGISGKINIDITPEIATKIGAAFGTILPKNSFVVMSRDEKPACRMIKRAILTGILSTGVNVFDIRTLPIPVSRYSIENLHAVAGVHIRISPYNSEKILIEFLDKKGTNIDKNTERKIENIFFREDFRRTYAEDIGVIRFPPHIIEYYVEGLLNKIDSSLIRKRKFKIVIDYQGNSASLFLPNIFSRLGIENIALNLYGEETKKLLIPEEEVLKITQSVRADFGMVIDNDSESFSLITNEGKVISKDDLIAVMTYLVLKRDPKAQIVIPVTISKSVEKIAENLGGSIIRSKTAPAEITKTILRSEAKFGASEDGFIFPEFQLSFDGIFALIKFLELSSIVNVPITEIVESMPRYYKVSSIVDCFWENKGKIMRKLIERFAEKQIEYIDGIKIYFDHSWVLILPHPEDSSFVVYAESPTLKESQDLLEEFTNIIKELNLTLN</sequence>
<feature type="domain" description="Nucleotidyl transferase" evidence="7">
    <location>
        <begin position="3"/>
        <end position="233"/>
    </location>
</feature>
<dbReference type="GO" id="GO:0016740">
    <property type="term" value="F:transferase activity"/>
    <property type="evidence" value="ECO:0007669"/>
    <property type="project" value="UniProtKB-KW"/>
</dbReference>
<evidence type="ECO:0000259" key="8">
    <source>
        <dbReference type="Pfam" id="PF02878"/>
    </source>
</evidence>
<feature type="domain" description="Alpha-D-phosphohexomutase alpha/beta/alpha" evidence="9">
    <location>
        <begin position="533"/>
        <end position="627"/>
    </location>
</feature>
<name>B5YF33_DICT6</name>
<comment type="subcellular location">
    <subcellularLocation>
        <location evidence="1">Cytoplasm</location>
        <location evidence="1">Cytosol</location>
    </subcellularLocation>
</comment>
<evidence type="ECO:0000256" key="3">
    <source>
        <dbReference type="ARBA" id="ARBA00022490"/>
    </source>
</evidence>
<gene>
    <name evidence="12" type="ordered locus">DICTH_1322</name>
</gene>
<evidence type="ECO:0000259" key="10">
    <source>
        <dbReference type="Pfam" id="PF02880"/>
    </source>
</evidence>
<proteinExistence type="inferred from homology"/>
<dbReference type="SUPFAM" id="SSF51161">
    <property type="entry name" value="Trimeric LpxA-like enzymes"/>
    <property type="match status" value="1"/>
</dbReference>
<keyword evidence="5" id="KW-0597">Phosphoprotein</keyword>
<evidence type="ECO:0000256" key="5">
    <source>
        <dbReference type="ARBA" id="ARBA00022553"/>
    </source>
</evidence>
<dbReference type="InterPro" id="IPR005846">
    <property type="entry name" value="A-D-PHexomutase_a/b/a-III"/>
</dbReference>
<evidence type="ECO:0000256" key="6">
    <source>
        <dbReference type="ARBA" id="ARBA00022917"/>
    </source>
</evidence>
<dbReference type="eggNOG" id="COG1109">
    <property type="taxonomic scope" value="Bacteria"/>
</dbReference>
<evidence type="ECO:0000256" key="2">
    <source>
        <dbReference type="ARBA" id="ARBA00010231"/>
    </source>
</evidence>
<evidence type="ECO:0000259" key="11">
    <source>
        <dbReference type="Pfam" id="PF25084"/>
    </source>
</evidence>
<dbReference type="Gene3D" id="3.90.550.10">
    <property type="entry name" value="Spore Coat Polysaccharide Biosynthesis Protein SpsA, Chain A"/>
    <property type="match status" value="1"/>
</dbReference>
<dbReference type="PANTHER" id="PTHR22572">
    <property type="entry name" value="SUGAR-1-PHOSPHATE GUANYL TRANSFERASE"/>
    <property type="match status" value="1"/>
</dbReference>
<dbReference type="AlphaFoldDB" id="B5YF33"/>
<dbReference type="EMBL" id="CP001146">
    <property type="protein sequence ID" value="ACI19405.1"/>
    <property type="molecule type" value="Genomic_DNA"/>
</dbReference>
<keyword evidence="3" id="KW-0963">Cytoplasm</keyword>
<dbReference type="Pfam" id="PF02879">
    <property type="entry name" value="PGM_PMM_II"/>
    <property type="match status" value="1"/>
</dbReference>
<dbReference type="Pfam" id="PF00483">
    <property type="entry name" value="NTP_transferase"/>
    <property type="match status" value="1"/>
</dbReference>
<dbReference type="GO" id="GO:0005975">
    <property type="term" value="P:carbohydrate metabolic process"/>
    <property type="evidence" value="ECO:0007669"/>
    <property type="project" value="InterPro"/>
</dbReference>
<dbReference type="GO" id="GO:0016868">
    <property type="term" value="F:intramolecular phosphotransferase activity"/>
    <property type="evidence" value="ECO:0007669"/>
    <property type="project" value="InterPro"/>
</dbReference>
<protein>
    <submittedName>
        <fullName evidence="12">Mannose-1-phosphate guanyltransferase</fullName>
    </submittedName>
</protein>
<dbReference type="eggNOG" id="COG1208">
    <property type="taxonomic scope" value="Bacteria"/>
</dbReference>
<dbReference type="PaxDb" id="309799-DICTH_1322"/>
<dbReference type="Gene3D" id="3.30.310.50">
    <property type="entry name" value="Alpha-D-phosphohexomutase, C-terminal domain"/>
    <property type="match status" value="1"/>
</dbReference>
<dbReference type="Gene3D" id="3.40.120.10">
    <property type="entry name" value="Alpha-D-Glucose-1,6-Bisphosphate, subunit A, domain 3"/>
    <property type="match status" value="3"/>
</dbReference>
<dbReference type="InterPro" id="IPR005835">
    <property type="entry name" value="NTP_transferase_dom"/>
</dbReference>
<feature type="domain" description="Alpha-D-phosphohexomutase alpha/beta/alpha" evidence="8">
    <location>
        <begin position="383"/>
        <end position="514"/>
    </location>
</feature>
<keyword evidence="13" id="KW-1185">Reference proteome</keyword>
<dbReference type="Proteomes" id="UP000001733">
    <property type="component" value="Chromosome"/>
</dbReference>
<dbReference type="InterPro" id="IPR056764">
    <property type="entry name" value="LbH_EIF2B3/5"/>
</dbReference>
<evidence type="ECO:0000259" key="7">
    <source>
        <dbReference type="Pfam" id="PF00483"/>
    </source>
</evidence>
<dbReference type="HOGENOM" id="CLU_017652_1_0_0"/>
<comment type="similarity">
    <text evidence="2">Belongs to the phosphohexose mutase family.</text>
</comment>
<dbReference type="CDD" id="cd05805">
    <property type="entry name" value="MPG1_transferase"/>
    <property type="match status" value="1"/>
</dbReference>
<dbReference type="CDD" id="cd04181">
    <property type="entry name" value="NTP_transferase"/>
    <property type="match status" value="1"/>
</dbReference>
<dbReference type="Gene3D" id="2.160.10.10">
    <property type="entry name" value="Hexapeptide repeat proteins"/>
    <property type="match status" value="1"/>
</dbReference>
<dbReference type="InterPro" id="IPR036900">
    <property type="entry name" value="A-D-PHexomutase_C_sf"/>
</dbReference>
<dbReference type="STRING" id="309799.DICTH_1322"/>
<evidence type="ECO:0000313" key="12">
    <source>
        <dbReference type="EMBL" id="ACI19405.1"/>
    </source>
</evidence>
<reference evidence="12 13" key="1">
    <citation type="journal article" date="2014" name="Genome Announc.">
        <title>Complete Genome Sequence of the Extreme Thermophile Dictyoglomus thermophilum H-6-12.</title>
        <authorList>
            <person name="Coil D.A."/>
            <person name="Badger J.H."/>
            <person name="Forberger H.C."/>
            <person name="Riggs F."/>
            <person name="Madupu R."/>
            <person name="Fedorova N."/>
            <person name="Ward N."/>
            <person name="Robb F.T."/>
            <person name="Eisen J.A."/>
        </authorList>
    </citation>
    <scope>NUCLEOTIDE SEQUENCE [LARGE SCALE GENOMIC DNA]</scope>
    <source>
        <strain evidence="13">ATCC 35947 / DSM 3960 / H-6-12</strain>
    </source>
</reference>
<dbReference type="Pfam" id="PF02878">
    <property type="entry name" value="PGM_PMM_I"/>
    <property type="match status" value="1"/>
</dbReference>
<dbReference type="OrthoDB" id="9803871at2"/>
<keyword evidence="6" id="KW-0648">Protein biosynthesis</keyword>
<dbReference type="InterPro" id="IPR029044">
    <property type="entry name" value="Nucleotide-diphossugar_trans"/>
</dbReference>
<dbReference type="SUPFAM" id="SSF53738">
    <property type="entry name" value="Phosphoglucomutase, first 3 domains"/>
    <property type="match status" value="3"/>
</dbReference>